<proteinExistence type="predicted"/>
<keyword evidence="2" id="KW-1185">Reference proteome</keyword>
<evidence type="ECO:0000313" key="1">
    <source>
        <dbReference type="EMBL" id="KAH9426878.1"/>
    </source>
</evidence>
<accession>A0ABQ8JW77</accession>
<reference evidence="1 2" key="1">
    <citation type="journal article" date="2018" name="J. Allergy Clin. Immunol.">
        <title>High-quality assembly of Dermatophagoides pteronyssinus genome and transcriptome reveals a wide range of novel allergens.</title>
        <authorList>
            <person name="Liu X.Y."/>
            <person name="Yang K.Y."/>
            <person name="Wang M.Q."/>
            <person name="Kwok J.S."/>
            <person name="Zeng X."/>
            <person name="Yang Z."/>
            <person name="Xiao X.J."/>
            <person name="Lau C.P."/>
            <person name="Li Y."/>
            <person name="Huang Z.M."/>
            <person name="Ba J.G."/>
            <person name="Yim A.K."/>
            <person name="Ouyang C.Y."/>
            <person name="Ngai S.M."/>
            <person name="Chan T.F."/>
            <person name="Leung E.L."/>
            <person name="Liu L."/>
            <person name="Liu Z.G."/>
            <person name="Tsui S.K."/>
        </authorList>
    </citation>
    <scope>NUCLEOTIDE SEQUENCE [LARGE SCALE GENOMIC DNA]</scope>
    <source>
        <strain evidence="1">Derp</strain>
    </source>
</reference>
<name>A0ABQ8JW77_DERPT</name>
<protein>
    <submittedName>
        <fullName evidence="1">Uncharacterized protein</fullName>
    </submittedName>
</protein>
<evidence type="ECO:0000313" key="2">
    <source>
        <dbReference type="Proteomes" id="UP000887458"/>
    </source>
</evidence>
<comment type="caution">
    <text evidence="1">The sequence shown here is derived from an EMBL/GenBank/DDBJ whole genome shotgun (WGS) entry which is preliminary data.</text>
</comment>
<organism evidence="1 2">
    <name type="scientific">Dermatophagoides pteronyssinus</name>
    <name type="common">European house dust mite</name>
    <dbReference type="NCBI Taxonomy" id="6956"/>
    <lineage>
        <taxon>Eukaryota</taxon>
        <taxon>Metazoa</taxon>
        <taxon>Ecdysozoa</taxon>
        <taxon>Arthropoda</taxon>
        <taxon>Chelicerata</taxon>
        <taxon>Arachnida</taxon>
        <taxon>Acari</taxon>
        <taxon>Acariformes</taxon>
        <taxon>Sarcoptiformes</taxon>
        <taxon>Astigmata</taxon>
        <taxon>Psoroptidia</taxon>
        <taxon>Analgoidea</taxon>
        <taxon>Pyroglyphidae</taxon>
        <taxon>Dermatophagoidinae</taxon>
        <taxon>Dermatophagoides</taxon>
    </lineage>
</organism>
<dbReference type="Proteomes" id="UP000887458">
    <property type="component" value="Unassembled WGS sequence"/>
</dbReference>
<gene>
    <name evidence="1" type="ORF">DERP_002979</name>
</gene>
<reference evidence="1 2" key="2">
    <citation type="journal article" date="2022" name="Mol. Biol. Evol.">
        <title>Comparative Genomics Reveals Insights into the Divergent Evolution of Astigmatic Mites and Household Pest Adaptations.</title>
        <authorList>
            <person name="Xiong Q."/>
            <person name="Wan A.T."/>
            <person name="Liu X."/>
            <person name="Fung C.S."/>
            <person name="Xiao X."/>
            <person name="Malainual N."/>
            <person name="Hou J."/>
            <person name="Wang L."/>
            <person name="Wang M."/>
            <person name="Yang K.Y."/>
            <person name="Cui Y."/>
            <person name="Leung E.L."/>
            <person name="Nong W."/>
            <person name="Shin S.K."/>
            <person name="Au S.W."/>
            <person name="Jeong K.Y."/>
            <person name="Chew F.T."/>
            <person name="Hui J.H."/>
            <person name="Leung T.F."/>
            <person name="Tungtrongchitr A."/>
            <person name="Zhong N."/>
            <person name="Liu Z."/>
            <person name="Tsui S.K."/>
        </authorList>
    </citation>
    <scope>NUCLEOTIDE SEQUENCE [LARGE SCALE GENOMIC DNA]</scope>
    <source>
        <strain evidence="1">Derp</strain>
    </source>
</reference>
<sequence>MVWLRLVLVTIEYRDYIHHYYPSNHIILFIFFNMISLEKINVNNTTNVKQQQCETSKTK</sequence>
<dbReference type="EMBL" id="NJHN03000008">
    <property type="protein sequence ID" value="KAH9426878.1"/>
    <property type="molecule type" value="Genomic_DNA"/>
</dbReference>